<dbReference type="PROSITE" id="PS50837">
    <property type="entry name" value="NACHT"/>
    <property type="match status" value="1"/>
</dbReference>
<dbReference type="InterPro" id="IPR007111">
    <property type="entry name" value="NACHT_NTPase"/>
</dbReference>
<name>A0AAN8XNP8_HALRR</name>
<comment type="caution">
    <text evidence="2">The sequence shown here is derived from an EMBL/GenBank/DDBJ whole genome shotgun (WGS) entry which is preliminary data.</text>
</comment>
<evidence type="ECO:0000313" key="2">
    <source>
        <dbReference type="EMBL" id="KAK7082904.1"/>
    </source>
</evidence>
<keyword evidence="3" id="KW-1185">Reference proteome</keyword>
<organism evidence="2 3">
    <name type="scientific">Halocaridina rubra</name>
    <name type="common">Hawaiian red shrimp</name>
    <dbReference type="NCBI Taxonomy" id="373956"/>
    <lineage>
        <taxon>Eukaryota</taxon>
        <taxon>Metazoa</taxon>
        <taxon>Ecdysozoa</taxon>
        <taxon>Arthropoda</taxon>
        <taxon>Crustacea</taxon>
        <taxon>Multicrustacea</taxon>
        <taxon>Malacostraca</taxon>
        <taxon>Eumalacostraca</taxon>
        <taxon>Eucarida</taxon>
        <taxon>Decapoda</taxon>
        <taxon>Pleocyemata</taxon>
        <taxon>Caridea</taxon>
        <taxon>Atyoidea</taxon>
        <taxon>Atyidae</taxon>
        <taxon>Halocaridina</taxon>
    </lineage>
</organism>
<feature type="non-terminal residue" evidence="2">
    <location>
        <position position="849"/>
    </location>
</feature>
<reference evidence="2 3" key="1">
    <citation type="submission" date="2023-11" db="EMBL/GenBank/DDBJ databases">
        <title>Halocaridina rubra genome assembly.</title>
        <authorList>
            <person name="Smith C."/>
        </authorList>
    </citation>
    <scope>NUCLEOTIDE SEQUENCE [LARGE SCALE GENOMIC DNA]</scope>
    <source>
        <strain evidence="2">EP-1</strain>
        <tissue evidence="2">Whole</tissue>
    </source>
</reference>
<dbReference type="InterPro" id="IPR027417">
    <property type="entry name" value="P-loop_NTPase"/>
</dbReference>
<dbReference type="AlphaFoldDB" id="A0AAN8XNP8"/>
<dbReference type="EMBL" id="JAXCGZ010003856">
    <property type="protein sequence ID" value="KAK7082904.1"/>
    <property type="molecule type" value="Genomic_DNA"/>
</dbReference>
<proteinExistence type="predicted"/>
<dbReference type="PANTHER" id="PTHR46312:SF2">
    <property type="entry name" value="NUCLEOTIDE-BINDING OLIGOMERIZATION DOMAIN-CONTAINING PROTEIN 2-LIKE"/>
    <property type="match status" value="1"/>
</dbReference>
<protein>
    <recommendedName>
        <fullName evidence="1">NACHT domain-containing protein</fullName>
    </recommendedName>
</protein>
<dbReference type="SUPFAM" id="SSF52540">
    <property type="entry name" value="P-loop containing nucleoside triphosphate hydrolases"/>
    <property type="match status" value="1"/>
</dbReference>
<dbReference type="PANTHER" id="PTHR46312">
    <property type="entry name" value="NACHT DOMAIN-CONTAINING PROTEIN"/>
    <property type="match status" value="1"/>
</dbReference>
<sequence length="849" mass="98262">MQCHYGKEDISFGKFYKAATKTCRRLLCDIFLLLFFRTHVREIEKWPSTVEAYCFEILGWSRKKYRDYFSTDERTCLSADVKDFAGDVSVLFKILIKICDKDSLPESFFSALRAIKNVRNRVCHDQLDFREDMLYSNMEDLKQLIETLLEEVSSAFSIDICDMKQKYLHDVDEITAAPISGEGLSYFEQMEIFREDLMGKLITYGRKELFSHYSKLKILNPFTWLRDERYSELQVDKIFTPVYMMYGNIVINVESLLVAELYDDIKMESTGMQPTVLILSGIAGSGKTSLCRYLLYDWRTGLGSVANLRSIDILILIEARNITMNSLVTYLQRSLLRDTCHHFDNKDILPILHQLNVLYVIDGMDEASLDGIKLIDELFSFLGNARVILTTRPECSPMALSSVRNHNLSFMFLQIYGFSKAGIIEFTSKVFKSLENNEEKRQKQELECLRFLTTTGKTLGSHMKIPLTVALLILLWRDDKKKVMNIKSVTKLYQEIFKMCNMKMISRLQKRTSTSSFDLEMFIEDWLLELGRMAYDMVSKNEYIITNENRRLLTLLCKKHSVDSIQALSAFLICEVQESINDIQYNFSFIHKSQMEYLAGHYLSNLMLTNFQKESQNQNKTKVLNKLKIASKQNLSEIQSNFEVIKMRNVFMFTVGHLCLQNEIQEELVVEVVEMLLQKGIYDRNVSLLWHLVQESECHPTVCKMVSKASSLKYIWKPQQDELCDPRNPMVQLLKHTDYTPLGVTIRIVSNMIGIKVASINEDPEWQPYVNVLPILSTLASRPNSQVILKFDQQFYSWGFVETADNHLQALLPNGNLMSFLGHLGVPGAKVLKELKGLREINVRISDVE</sequence>
<evidence type="ECO:0000313" key="3">
    <source>
        <dbReference type="Proteomes" id="UP001381693"/>
    </source>
</evidence>
<feature type="domain" description="NACHT" evidence="1">
    <location>
        <begin position="275"/>
        <end position="393"/>
    </location>
</feature>
<dbReference type="Gene3D" id="3.40.50.300">
    <property type="entry name" value="P-loop containing nucleotide triphosphate hydrolases"/>
    <property type="match status" value="1"/>
</dbReference>
<evidence type="ECO:0000259" key="1">
    <source>
        <dbReference type="PROSITE" id="PS50837"/>
    </source>
</evidence>
<dbReference type="Pfam" id="PF05729">
    <property type="entry name" value="NACHT"/>
    <property type="match status" value="1"/>
</dbReference>
<accession>A0AAN8XNP8</accession>
<dbReference type="Proteomes" id="UP001381693">
    <property type="component" value="Unassembled WGS sequence"/>
</dbReference>
<gene>
    <name evidence="2" type="ORF">SK128_022478</name>
</gene>